<proteinExistence type="predicted"/>
<feature type="signal peptide" evidence="1">
    <location>
        <begin position="1"/>
        <end position="24"/>
    </location>
</feature>
<dbReference type="EMBL" id="FNIJ01000014">
    <property type="protein sequence ID" value="SDO65984.1"/>
    <property type="molecule type" value="Genomic_DNA"/>
</dbReference>
<feature type="domain" description="eCIS core" evidence="2">
    <location>
        <begin position="80"/>
        <end position="160"/>
    </location>
</feature>
<dbReference type="OrthoDB" id="7597153at2"/>
<evidence type="ECO:0000256" key="1">
    <source>
        <dbReference type="SAM" id="SignalP"/>
    </source>
</evidence>
<gene>
    <name evidence="3" type="ORF">SAMN05216193_11420</name>
</gene>
<dbReference type="RefSeq" id="WP_084312152.1">
    <property type="nucleotide sequence ID" value="NZ_FNIJ01000014.1"/>
</dbReference>
<reference evidence="4" key="1">
    <citation type="submission" date="2016-10" db="EMBL/GenBank/DDBJ databases">
        <authorList>
            <person name="Varghese N."/>
            <person name="Submissions S."/>
        </authorList>
    </citation>
    <scope>NUCLEOTIDE SEQUENCE [LARGE SCALE GENOMIC DNA]</scope>
    <source>
        <strain evidence="4">JCM 21621</strain>
    </source>
</reference>
<evidence type="ECO:0000313" key="3">
    <source>
        <dbReference type="EMBL" id="SDO65984.1"/>
    </source>
</evidence>
<dbReference type="Proteomes" id="UP000242957">
    <property type="component" value="Unassembled WGS sequence"/>
</dbReference>
<evidence type="ECO:0000313" key="4">
    <source>
        <dbReference type="Proteomes" id="UP000242957"/>
    </source>
</evidence>
<accession>A0A1H0LCL8</accession>
<dbReference type="Pfam" id="PF13699">
    <property type="entry name" value="eCIS_core"/>
    <property type="match status" value="1"/>
</dbReference>
<keyword evidence="4" id="KW-1185">Reference proteome</keyword>
<evidence type="ECO:0000259" key="2">
    <source>
        <dbReference type="Pfam" id="PF13699"/>
    </source>
</evidence>
<keyword evidence="1" id="KW-0732">Signal</keyword>
<sequence length="195" mass="21747">MSIPLLSRAAALFLSLAVSPVLLACPQGQHEVCIADCVCVPDPGPIFGDIQENMGRMAASALETWLIQSRETALREGSEPIPADIREQMRPYFSEQVLDAARFKVGEGDELNIGAAVMHNQDTEAVTLVDVIVFRSLNDAMENLPLWAHELKHVEQYQQWGVKEFATRYSRDFDAVESPAYEMQTRVTRALQAKK</sequence>
<protein>
    <recommendedName>
        <fullName evidence="2">eCIS core domain-containing protein</fullName>
    </recommendedName>
</protein>
<feature type="chain" id="PRO_5017283587" description="eCIS core domain-containing protein" evidence="1">
    <location>
        <begin position="25"/>
        <end position="195"/>
    </location>
</feature>
<dbReference type="InterPro" id="IPR025295">
    <property type="entry name" value="eCIS_core_dom"/>
</dbReference>
<organism evidence="3 4">
    <name type="scientific">Pseudomonas jinjuensis</name>
    <dbReference type="NCBI Taxonomy" id="198616"/>
    <lineage>
        <taxon>Bacteria</taxon>
        <taxon>Pseudomonadati</taxon>
        <taxon>Pseudomonadota</taxon>
        <taxon>Gammaproteobacteria</taxon>
        <taxon>Pseudomonadales</taxon>
        <taxon>Pseudomonadaceae</taxon>
        <taxon>Pseudomonas</taxon>
    </lineage>
</organism>
<dbReference type="AlphaFoldDB" id="A0A1H0LCL8"/>
<name>A0A1H0LCL8_9PSED</name>